<dbReference type="EMBL" id="BQKI01000006">
    <property type="protein sequence ID" value="GJM96876.1"/>
    <property type="molecule type" value="Genomic_DNA"/>
</dbReference>
<keyword evidence="5" id="KW-0346">Stress response</keyword>
<evidence type="ECO:0000256" key="3">
    <source>
        <dbReference type="ARBA" id="ARBA00022771"/>
    </source>
</evidence>
<evidence type="ECO:0000256" key="2">
    <source>
        <dbReference type="ARBA" id="ARBA00022723"/>
    </source>
</evidence>
<dbReference type="Proteomes" id="UP001054889">
    <property type="component" value="Unassembled WGS sequence"/>
</dbReference>
<reference evidence="9" key="2">
    <citation type="submission" date="2021-12" db="EMBL/GenBank/DDBJ databases">
        <title>Resequencing data analysis of finger millet.</title>
        <authorList>
            <person name="Hatakeyama M."/>
            <person name="Aluri S."/>
            <person name="Balachadran M.T."/>
            <person name="Sivarajan S.R."/>
            <person name="Poveda L."/>
            <person name="Shimizu-Inatsugi R."/>
            <person name="Schlapbach R."/>
            <person name="Sreeman S.M."/>
            <person name="Shimizu K.K."/>
        </authorList>
    </citation>
    <scope>NUCLEOTIDE SEQUENCE</scope>
</reference>
<organism evidence="9 10">
    <name type="scientific">Eleusine coracana subsp. coracana</name>
    <dbReference type="NCBI Taxonomy" id="191504"/>
    <lineage>
        <taxon>Eukaryota</taxon>
        <taxon>Viridiplantae</taxon>
        <taxon>Streptophyta</taxon>
        <taxon>Embryophyta</taxon>
        <taxon>Tracheophyta</taxon>
        <taxon>Spermatophyta</taxon>
        <taxon>Magnoliopsida</taxon>
        <taxon>Liliopsida</taxon>
        <taxon>Poales</taxon>
        <taxon>Poaceae</taxon>
        <taxon>PACMAD clade</taxon>
        <taxon>Chloridoideae</taxon>
        <taxon>Cynodonteae</taxon>
        <taxon>Eleusininae</taxon>
        <taxon>Eleusine</taxon>
    </lineage>
</organism>
<dbReference type="InterPro" id="IPR050652">
    <property type="entry name" value="AN1_A20_ZnFinger"/>
</dbReference>
<evidence type="ECO:0000256" key="7">
    <source>
        <dbReference type="SAM" id="MobiDB-lite"/>
    </source>
</evidence>
<proteinExistence type="predicted"/>
<reference evidence="9" key="1">
    <citation type="journal article" date="2018" name="DNA Res.">
        <title>Multiple hybrid de novo genome assembly of finger millet, an orphan allotetraploid crop.</title>
        <authorList>
            <person name="Hatakeyama M."/>
            <person name="Aluri S."/>
            <person name="Balachadran M.T."/>
            <person name="Sivarajan S.R."/>
            <person name="Patrignani A."/>
            <person name="Gruter S."/>
            <person name="Poveda L."/>
            <person name="Shimizu-Inatsugi R."/>
            <person name="Baeten J."/>
            <person name="Francoijs K.J."/>
            <person name="Nataraja K.N."/>
            <person name="Reddy Y.A.N."/>
            <person name="Phadnis S."/>
            <person name="Ravikumar R.L."/>
            <person name="Schlapbach R."/>
            <person name="Sreeman S.M."/>
            <person name="Shimizu K.K."/>
        </authorList>
    </citation>
    <scope>NUCLEOTIDE SEQUENCE</scope>
</reference>
<keyword evidence="10" id="KW-1185">Reference proteome</keyword>
<dbReference type="Gene3D" id="4.10.1110.10">
    <property type="entry name" value="AN1-like Zinc finger"/>
    <property type="match status" value="1"/>
</dbReference>
<gene>
    <name evidence="9" type="primary">ga13749</name>
    <name evidence="9" type="ORF">PR202_ga13749</name>
</gene>
<evidence type="ECO:0000313" key="10">
    <source>
        <dbReference type="Proteomes" id="UP001054889"/>
    </source>
</evidence>
<dbReference type="PANTHER" id="PTHR10634:SF149">
    <property type="entry name" value="AN1-TYPE DOMAIN-CONTAINING PROTEIN-RELATED"/>
    <property type="match status" value="1"/>
</dbReference>
<dbReference type="SUPFAM" id="SSF118310">
    <property type="entry name" value="AN1-like Zinc finger"/>
    <property type="match status" value="1"/>
</dbReference>
<dbReference type="AlphaFoldDB" id="A0AAV5CFR3"/>
<keyword evidence="2" id="KW-0479">Metal-binding</keyword>
<dbReference type="PROSITE" id="PS51039">
    <property type="entry name" value="ZF_AN1"/>
    <property type="match status" value="1"/>
</dbReference>
<evidence type="ECO:0000256" key="5">
    <source>
        <dbReference type="ARBA" id="ARBA00023016"/>
    </source>
</evidence>
<protein>
    <recommendedName>
        <fullName evidence="8">AN1-type domain-containing protein</fullName>
    </recommendedName>
</protein>
<evidence type="ECO:0000256" key="1">
    <source>
        <dbReference type="ARBA" id="ARBA00003732"/>
    </source>
</evidence>
<comment type="function">
    <text evidence="1">May be involved in environmental stress response.</text>
</comment>
<keyword evidence="4" id="KW-0862">Zinc</keyword>
<dbReference type="PANTHER" id="PTHR10634">
    <property type="entry name" value="AN1-TYPE ZINC FINGER PROTEIN"/>
    <property type="match status" value="1"/>
</dbReference>
<dbReference type="SMART" id="SM00154">
    <property type="entry name" value="ZnF_AN1"/>
    <property type="match status" value="1"/>
</dbReference>
<keyword evidence="3 6" id="KW-0863">Zinc-finger</keyword>
<evidence type="ECO:0000256" key="6">
    <source>
        <dbReference type="PROSITE-ProRule" id="PRU00449"/>
    </source>
</evidence>
<feature type="region of interest" description="Disordered" evidence="7">
    <location>
        <begin position="90"/>
        <end position="112"/>
    </location>
</feature>
<dbReference type="InterPro" id="IPR035896">
    <property type="entry name" value="AN1-like_Znf"/>
</dbReference>
<name>A0AAV5CFR3_ELECO</name>
<evidence type="ECO:0000313" key="9">
    <source>
        <dbReference type="EMBL" id="GJM96876.1"/>
    </source>
</evidence>
<dbReference type="GO" id="GO:0008270">
    <property type="term" value="F:zinc ion binding"/>
    <property type="evidence" value="ECO:0007669"/>
    <property type="project" value="UniProtKB-KW"/>
</dbReference>
<evidence type="ECO:0000259" key="8">
    <source>
        <dbReference type="PROSITE" id="PS51039"/>
    </source>
</evidence>
<dbReference type="InterPro" id="IPR000058">
    <property type="entry name" value="Znf_AN1"/>
</dbReference>
<evidence type="ECO:0000256" key="4">
    <source>
        <dbReference type="ARBA" id="ARBA00022833"/>
    </source>
</evidence>
<feature type="domain" description="AN1-type" evidence="8">
    <location>
        <begin position="57"/>
        <end position="103"/>
    </location>
</feature>
<dbReference type="Pfam" id="PF01428">
    <property type="entry name" value="zf-AN1"/>
    <property type="match status" value="1"/>
</dbReference>
<accession>A0AAV5CFR3</accession>
<feature type="region of interest" description="Disordered" evidence="7">
    <location>
        <begin position="1"/>
        <end position="24"/>
    </location>
</feature>
<sequence length="137" mass="15250">MCSKCFRESHQPGSDHHQETKPDRAASAFPAVISAPLKQLKLSASAAIKKEEDPAKKTAANRCLTCRKKVGLTGFQCRCGGTFCGSHRYADASRSPSRTRLSWPPRSPRFEATRHPTYDAEHWLIRDFQISSLCNSS</sequence>
<comment type="caution">
    <text evidence="9">The sequence shown here is derived from an EMBL/GenBank/DDBJ whole genome shotgun (WGS) entry which is preliminary data.</text>
</comment>